<keyword evidence="6" id="KW-0067">ATP-binding</keyword>
<dbReference type="SUPFAM" id="SSF56112">
    <property type="entry name" value="Protein kinase-like (PK-like)"/>
    <property type="match status" value="1"/>
</dbReference>
<dbReference type="PROSITE" id="PS50011">
    <property type="entry name" value="PROTEIN_KINASE_DOM"/>
    <property type="match status" value="1"/>
</dbReference>
<feature type="compositionally biased region" description="Pro residues" evidence="9">
    <location>
        <begin position="329"/>
        <end position="346"/>
    </location>
</feature>
<dbReference type="InterPro" id="IPR013320">
    <property type="entry name" value="ConA-like_dom_sf"/>
</dbReference>
<evidence type="ECO:0000256" key="5">
    <source>
        <dbReference type="ARBA" id="ARBA00022777"/>
    </source>
</evidence>
<keyword evidence="4" id="KW-0547">Nucleotide-binding</keyword>
<evidence type="ECO:0000256" key="4">
    <source>
        <dbReference type="ARBA" id="ARBA00022741"/>
    </source>
</evidence>
<accession>A0ABX9K9R3</accession>
<dbReference type="SUPFAM" id="SSF49899">
    <property type="entry name" value="Concanavalin A-like lectins/glucanases"/>
    <property type="match status" value="1"/>
</dbReference>
<evidence type="ECO:0000256" key="8">
    <source>
        <dbReference type="ARBA" id="ARBA00048679"/>
    </source>
</evidence>
<evidence type="ECO:0000256" key="9">
    <source>
        <dbReference type="SAM" id="MobiDB-lite"/>
    </source>
</evidence>
<reference evidence="11 12" key="1">
    <citation type="submission" date="2018-08" db="EMBL/GenBank/DDBJ databases">
        <title>Genomic Encyclopedia of Archaeal and Bacterial Type Strains, Phase II (KMG-II): from individual species to whole genera.</title>
        <authorList>
            <person name="Goeker M."/>
        </authorList>
    </citation>
    <scope>NUCLEOTIDE SEQUENCE [LARGE SCALE GENOMIC DNA]</scope>
    <source>
        <strain evidence="11 12">DSM 2261</strain>
    </source>
</reference>
<gene>
    <name evidence="11" type="ORF">ATI61_102666</name>
</gene>
<evidence type="ECO:0000313" key="12">
    <source>
        <dbReference type="Proteomes" id="UP000256345"/>
    </source>
</evidence>
<organism evidence="11 12">
    <name type="scientific">Archangium gephyra</name>
    <dbReference type="NCBI Taxonomy" id="48"/>
    <lineage>
        <taxon>Bacteria</taxon>
        <taxon>Pseudomonadati</taxon>
        <taxon>Myxococcota</taxon>
        <taxon>Myxococcia</taxon>
        <taxon>Myxococcales</taxon>
        <taxon>Cystobacterineae</taxon>
        <taxon>Archangiaceae</taxon>
        <taxon>Archangium</taxon>
    </lineage>
</organism>
<evidence type="ECO:0000259" key="10">
    <source>
        <dbReference type="PROSITE" id="PS50011"/>
    </source>
</evidence>
<dbReference type="Proteomes" id="UP000256345">
    <property type="component" value="Unassembled WGS sequence"/>
</dbReference>
<dbReference type="PANTHER" id="PTHR24363">
    <property type="entry name" value="SERINE/THREONINE PROTEIN KINASE"/>
    <property type="match status" value="1"/>
</dbReference>
<evidence type="ECO:0000313" key="11">
    <source>
        <dbReference type="EMBL" id="REG36289.1"/>
    </source>
</evidence>
<sequence>MSDPVGMAPGSCVACARSCTEPRCSFCGAAQSPGGLRVQRVLSQSVHGRLYLALDAEGRSVAIKELVFAHAPDADKVEAFERESRLLEALSHPNIPRLHASFSEGEGAQARFYLVQDYVSGESLAARLEHHRFDEAEARKIAREVLRILGFLHSRQPPVLHRDVKPANLLRREDGHIVLVDFGSARALRDGRTHEATLNGTFGYMAPEQLGGSVSPVSDLYALGASLLHLLSRRPPETLLSGDWELAFTREIHVSAQFRAFLRKLVARRPEDRFPSAADALLALDAPLPRTAPRWPLAAAGAALVVGAVAFVSVGREPAPAPAVVAAAPEPPKPVAPPKPSESPEPPAKESAPAGTVTVLAHWSFEDSGRELLFKSARGGPTLRSSEVDPVPGVRGRAVLLGGTGSLVVKPEEGSPGLAIPSEGALSLWLSRERPGAGPVLTAYAGIQRVLQLRLDESGRLRFAVDTRELTSPQPLEMGRFVYVALEWGSTGMRLWVDGERVAEDAAPVPEGEPGDGLRIGWDALVPGEQAPAMAVDEVRLRSGSLPPETWAQEARDLEGAGRVFSPVSPSGPASASLDQVSTASPGPLRMEEPGDIALSAHQKWLRGSGGCLRDARLQLEELESVMELEARLAATFTFSSRTRCDLSLPVFLEDEAGELLANEHLYFRLMRRGASRVRKEFPLPVGRQYSVLGVGSRSEPLVRFQIDWEARTVRRIPGTASKD</sequence>
<dbReference type="Pfam" id="PF13385">
    <property type="entry name" value="Laminin_G_3"/>
    <property type="match status" value="1"/>
</dbReference>
<comment type="catalytic activity">
    <reaction evidence="7">
        <text>L-threonyl-[protein] + ATP = O-phospho-L-threonyl-[protein] + ADP + H(+)</text>
        <dbReference type="Rhea" id="RHEA:46608"/>
        <dbReference type="Rhea" id="RHEA-COMP:11060"/>
        <dbReference type="Rhea" id="RHEA-COMP:11605"/>
        <dbReference type="ChEBI" id="CHEBI:15378"/>
        <dbReference type="ChEBI" id="CHEBI:30013"/>
        <dbReference type="ChEBI" id="CHEBI:30616"/>
        <dbReference type="ChEBI" id="CHEBI:61977"/>
        <dbReference type="ChEBI" id="CHEBI:456216"/>
        <dbReference type="EC" id="2.7.11.1"/>
    </reaction>
</comment>
<dbReference type="RefSeq" id="WP_147332760.1">
    <property type="nucleotide sequence ID" value="NZ_CP011509.1"/>
</dbReference>
<keyword evidence="2" id="KW-0723">Serine/threonine-protein kinase</keyword>
<name>A0ABX9K9R3_9BACT</name>
<protein>
    <recommendedName>
        <fullName evidence="1">non-specific serine/threonine protein kinase</fullName>
        <ecNumber evidence="1">2.7.11.1</ecNumber>
    </recommendedName>
</protein>
<comment type="caution">
    <text evidence="11">The sequence shown here is derived from an EMBL/GenBank/DDBJ whole genome shotgun (WGS) entry which is preliminary data.</text>
</comment>
<dbReference type="EC" id="2.7.11.1" evidence="1"/>
<keyword evidence="12" id="KW-1185">Reference proteome</keyword>
<dbReference type="Pfam" id="PF00069">
    <property type="entry name" value="Pkinase"/>
    <property type="match status" value="1"/>
</dbReference>
<dbReference type="GO" id="GO:0016301">
    <property type="term" value="F:kinase activity"/>
    <property type="evidence" value="ECO:0007669"/>
    <property type="project" value="UniProtKB-KW"/>
</dbReference>
<dbReference type="InterPro" id="IPR000719">
    <property type="entry name" value="Prot_kinase_dom"/>
</dbReference>
<dbReference type="SMART" id="SM00220">
    <property type="entry name" value="S_TKc"/>
    <property type="match status" value="1"/>
</dbReference>
<dbReference type="Gene3D" id="3.30.200.20">
    <property type="entry name" value="Phosphorylase Kinase, domain 1"/>
    <property type="match status" value="1"/>
</dbReference>
<evidence type="ECO:0000256" key="7">
    <source>
        <dbReference type="ARBA" id="ARBA00047899"/>
    </source>
</evidence>
<dbReference type="PANTHER" id="PTHR24363:SF0">
    <property type="entry name" value="SERINE_THREONINE KINASE LIKE DOMAIN CONTAINING 1"/>
    <property type="match status" value="1"/>
</dbReference>
<dbReference type="Gene3D" id="2.60.120.200">
    <property type="match status" value="1"/>
</dbReference>
<keyword evidence="3" id="KW-0808">Transferase</keyword>
<dbReference type="EMBL" id="QUMU01000002">
    <property type="protein sequence ID" value="REG36289.1"/>
    <property type="molecule type" value="Genomic_DNA"/>
</dbReference>
<evidence type="ECO:0000256" key="2">
    <source>
        <dbReference type="ARBA" id="ARBA00022527"/>
    </source>
</evidence>
<evidence type="ECO:0000256" key="1">
    <source>
        <dbReference type="ARBA" id="ARBA00012513"/>
    </source>
</evidence>
<dbReference type="CDD" id="cd14014">
    <property type="entry name" value="STKc_PknB_like"/>
    <property type="match status" value="1"/>
</dbReference>
<feature type="domain" description="Protein kinase" evidence="10">
    <location>
        <begin position="36"/>
        <end position="288"/>
    </location>
</feature>
<dbReference type="InterPro" id="IPR011009">
    <property type="entry name" value="Kinase-like_dom_sf"/>
</dbReference>
<dbReference type="Gene3D" id="1.10.510.10">
    <property type="entry name" value="Transferase(Phosphotransferase) domain 1"/>
    <property type="match status" value="1"/>
</dbReference>
<proteinExistence type="predicted"/>
<evidence type="ECO:0000256" key="3">
    <source>
        <dbReference type="ARBA" id="ARBA00022679"/>
    </source>
</evidence>
<feature type="region of interest" description="Disordered" evidence="9">
    <location>
        <begin position="323"/>
        <end position="355"/>
    </location>
</feature>
<keyword evidence="5 11" id="KW-0418">Kinase</keyword>
<comment type="catalytic activity">
    <reaction evidence="8">
        <text>L-seryl-[protein] + ATP = O-phospho-L-seryl-[protein] + ADP + H(+)</text>
        <dbReference type="Rhea" id="RHEA:17989"/>
        <dbReference type="Rhea" id="RHEA-COMP:9863"/>
        <dbReference type="Rhea" id="RHEA-COMP:11604"/>
        <dbReference type="ChEBI" id="CHEBI:15378"/>
        <dbReference type="ChEBI" id="CHEBI:29999"/>
        <dbReference type="ChEBI" id="CHEBI:30616"/>
        <dbReference type="ChEBI" id="CHEBI:83421"/>
        <dbReference type="ChEBI" id="CHEBI:456216"/>
        <dbReference type="EC" id="2.7.11.1"/>
    </reaction>
</comment>
<evidence type="ECO:0000256" key="6">
    <source>
        <dbReference type="ARBA" id="ARBA00022840"/>
    </source>
</evidence>